<dbReference type="Proteomes" id="UP000697107">
    <property type="component" value="Unassembled WGS sequence"/>
</dbReference>
<dbReference type="EMBL" id="RCML01001552">
    <property type="protein sequence ID" value="KAG2961774.1"/>
    <property type="molecule type" value="Genomic_DNA"/>
</dbReference>
<gene>
    <name evidence="2" type="ORF">PC113_g20502</name>
    <name evidence="3" type="ORF">PC117_g22475</name>
    <name evidence="4" type="ORF">PC118_g21787</name>
</gene>
<reference evidence="3" key="1">
    <citation type="submission" date="2018-10" db="EMBL/GenBank/DDBJ databases">
        <title>Effector identification in a new, highly contiguous assembly of the strawberry crown rot pathogen Phytophthora cactorum.</title>
        <authorList>
            <person name="Armitage A.D."/>
            <person name="Nellist C.F."/>
            <person name="Bates H."/>
            <person name="Vickerstaff R.J."/>
            <person name="Harrison R.J."/>
        </authorList>
    </citation>
    <scope>NUCLEOTIDE SEQUENCE</scope>
    <source>
        <strain evidence="2">15-7</strain>
        <strain evidence="3">4040</strain>
        <strain evidence="4">P415</strain>
    </source>
</reference>
<proteinExistence type="predicted"/>
<sequence>MVCVPGMAMENMDYFTNDEQCAGWESAVPGYYFAPVGAVTHEYVTATGYQCANYEEHAAPTGTTVDYYPTGEDKVKEDIGEAAKSEKKNDKSKSVKDGAVNPREAVSVNGVDTDSTVSAVKKVEGVCRSPTKKLCCTEEQVDATKVDTVGPLENEKICVESVLNTLSEDAEMALTNRVGGRDWS</sequence>
<protein>
    <submittedName>
        <fullName evidence="3">Uncharacterized protein</fullName>
    </submittedName>
</protein>
<dbReference type="Proteomes" id="UP000736787">
    <property type="component" value="Unassembled WGS sequence"/>
</dbReference>
<accession>A0A8T1BBW8</accession>
<feature type="compositionally biased region" description="Basic and acidic residues" evidence="1">
    <location>
        <begin position="79"/>
        <end position="96"/>
    </location>
</feature>
<feature type="region of interest" description="Disordered" evidence="1">
    <location>
        <begin position="79"/>
        <end position="102"/>
    </location>
</feature>
<dbReference type="Proteomes" id="UP000735874">
    <property type="component" value="Unassembled WGS sequence"/>
</dbReference>
<dbReference type="EMBL" id="RCMG01001188">
    <property type="protein sequence ID" value="KAG2833864.1"/>
    <property type="molecule type" value="Genomic_DNA"/>
</dbReference>
<evidence type="ECO:0000313" key="5">
    <source>
        <dbReference type="Proteomes" id="UP000736787"/>
    </source>
</evidence>
<dbReference type="EMBL" id="RCMK01001244">
    <property type="protein sequence ID" value="KAG2898592.1"/>
    <property type="molecule type" value="Genomic_DNA"/>
</dbReference>
<evidence type="ECO:0000313" key="4">
    <source>
        <dbReference type="EMBL" id="KAG2961774.1"/>
    </source>
</evidence>
<organism evidence="3 5">
    <name type="scientific">Phytophthora cactorum</name>
    <dbReference type="NCBI Taxonomy" id="29920"/>
    <lineage>
        <taxon>Eukaryota</taxon>
        <taxon>Sar</taxon>
        <taxon>Stramenopiles</taxon>
        <taxon>Oomycota</taxon>
        <taxon>Peronosporomycetes</taxon>
        <taxon>Peronosporales</taxon>
        <taxon>Peronosporaceae</taxon>
        <taxon>Phytophthora</taxon>
    </lineage>
</organism>
<evidence type="ECO:0000313" key="3">
    <source>
        <dbReference type="EMBL" id="KAG2898592.1"/>
    </source>
</evidence>
<evidence type="ECO:0000313" key="2">
    <source>
        <dbReference type="EMBL" id="KAG2833864.1"/>
    </source>
</evidence>
<dbReference type="AlphaFoldDB" id="A0A8T1BBW8"/>
<name>A0A8T1BBW8_9STRA</name>
<evidence type="ECO:0000256" key="1">
    <source>
        <dbReference type="SAM" id="MobiDB-lite"/>
    </source>
</evidence>
<comment type="caution">
    <text evidence="3">The sequence shown here is derived from an EMBL/GenBank/DDBJ whole genome shotgun (WGS) entry which is preliminary data.</text>
</comment>